<protein>
    <submittedName>
        <fullName evidence="4">Helix-turn-helix domain-containing protein</fullName>
    </submittedName>
</protein>
<feature type="region of interest" description="Disordered" evidence="2">
    <location>
        <begin position="1"/>
        <end position="50"/>
    </location>
</feature>
<reference evidence="5" key="1">
    <citation type="journal article" date="2019" name="Int. J. Syst. Evol. Microbiol.">
        <title>The Global Catalogue of Microorganisms (GCM) 10K type strain sequencing project: providing services to taxonomists for standard genome sequencing and annotation.</title>
        <authorList>
            <consortium name="The Broad Institute Genomics Platform"/>
            <consortium name="The Broad Institute Genome Sequencing Center for Infectious Disease"/>
            <person name="Wu L."/>
            <person name="Ma J."/>
        </authorList>
    </citation>
    <scope>NUCLEOTIDE SEQUENCE [LARGE SCALE GENOMIC DNA]</scope>
    <source>
        <strain evidence="5">NCAIM B.01391</strain>
    </source>
</reference>
<name>A0ABW0IRS9_9HYPH</name>
<comment type="caution">
    <text evidence="4">The sequence shown here is derived from an EMBL/GenBank/DDBJ whole genome shotgun (WGS) entry which is preliminary data.</text>
</comment>
<dbReference type="SUPFAM" id="SSF47413">
    <property type="entry name" value="lambda repressor-like DNA-binding domains"/>
    <property type="match status" value="1"/>
</dbReference>
<dbReference type="Pfam" id="PF01381">
    <property type="entry name" value="HTH_3"/>
    <property type="match status" value="1"/>
</dbReference>
<feature type="compositionally biased region" description="Basic and acidic residues" evidence="2">
    <location>
        <begin position="1"/>
        <end position="11"/>
    </location>
</feature>
<dbReference type="Gene3D" id="2.60.120.10">
    <property type="entry name" value="Jelly Rolls"/>
    <property type="match status" value="1"/>
</dbReference>
<proteinExistence type="predicted"/>
<evidence type="ECO:0000256" key="1">
    <source>
        <dbReference type="ARBA" id="ARBA00023125"/>
    </source>
</evidence>
<evidence type="ECO:0000256" key="2">
    <source>
        <dbReference type="SAM" id="MobiDB-lite"/>
    </source>
</evidence>
<dbReference type="Proteomes" id="UP001596053">
    <property type="component" value="Unassembled WGS sequence"/>
</dbReference>
<dbReference type="SUPFAM" id="SSF51182">
    <property type="entry name" value="RmlC-like cupins"/>
    <property type="match status" value="1"/>
</dbReference>
<dbReference type="SMART" id="SM00530">
    <property type="entry name" value="HTH_XRE"/>
    <property type="match status" value="1"/>
</dbReference>
<dbReference type="Pfam" id="PF07883">
    <property type="entry name" value="Cupin_2"/>
    <property type="match status" value="1"/>
</dbReference>
<organism evidence="4 5">
    <name type="scientific">Bosea eneae</name>
    <dbReference type="NCBI Taxonomy" id="151454"/>
    <lineage>
        <taxon>Bacteria</taxon>
        <taxon>Pseudomonadati</taxon>
        <taxon>Pseudomonadota</taxon>
        <taxon>Alphaproteobacteria</taxon>
        <taxon>Hyphomicrobiales</taxon>
        <taxon>Boseaceae</taxon>
        <taxon>Bosea</taxon>
    </lineage>
</organism>
<dbReference type="CDD" id="cd00093">
    <property type="entry name" value="HTH_XRE"/>
    <property type="match status" value="1"/>
</dbReference>
<sequence>MRPLNRHEPRRPNRPVPTSGEAAGSPAKARSREGGSGDEASGPALGPRIRRLRRTAKLTLDALAERSGVSRAMLSKVERGEKNPTLAVVTRIARGLGTSLSGLMGAESDAAPVSVRRADQRLSFRDAETGFERHVLSPAHPDTGVELLLHVIPPGMSSGWLPTYEGSVEKHLIIQEGQLSVEIGATIHRLAAGDSFYFQIREPYRFFNETGERCSYYCVIVRRP</sequence>
<dbReference type="InterPro" id="IPR011051">
    <property type="entry name" value="RmlC_Cupin_sf"/>
</dbReference>
<dbReference type="InterPro" id="IPR014710">
    <property type="entry name" value="RmlC-like_jellyroll"/>
</dbReference>
<keyword evidence="1" id="KW-0238">DNA-binding</keyword>
<evidence type="ECO:0000313" key="4">
    <source>
        <dbReference type="EMBL" id="MFC5420412.1"/>
    </source>
</evidence>
<accession>A0ABW0IRS9</accession>
<dbReference type="RefSeq" id="WP_377798800.1">
    <property type="nucleotide sequence ID" value="NZ_JBHSLW010000015.1"/>
</dbReference>
<evidence type="ECO:0000313" key="5">
    <source>
        <dbReference type="Proteomes" id="UP001596053"/>
    </source>
</evidence>
<dbReference type="PANTHER" id="PTHR46797:SF10">
    <property type="entry name" value="BLR1115 PROTEIN"/>
    <property type="match status" value="1"/>
</dbReference>
<feature type="domain" description="HTH cro/C1-type" evidence="3">
    <location>
        <begin position="49"/>
        <end position="103"/>
    </location>
</feature>
<dbReference type="CDD" id="cd02209">
    <property type="entry name" value="cupin_XRE_C"/>
    <property type="match status" value="1"/>
</dbReference>
<dbReference type="InterPro" id="IPR013096">
    <property type="entry name" value="Cupin_2"/>
</dbReference>
<dbReference type="PANTHER" id="PTHR46797">
    <property type="entry name" value="HTH-TYPE TRANSCRIPTIONAL REGULATOR"/>
    <property type="match status" value="1"/>
</dbReference>
<dbReference type="PROSITE" id="PS50943">
    <property type="entry name" value="HTH_CROC1"/>
    <property type="match status" value="1"/>
</dbReference>
<dbReference type="InterPro" id="IPR010982">
    <property type="entry name" value="Lambda_DNA-bd_dom_sf"/>
</dbReference>
<dbReference type="InterPro" id="IPR001387">
    <property type="entry name" value="Cro/C1-type_HTH"/>
</dbReference>
<gene>
    <name evidence="4" type="ORF">ACFPOB_12670</name>
</gene>
<dbReference type="Gene3D" id="1.10.260.40">
    <property type="entry name" value="lambda repressor-like DNA-binding domains"/>
    <property type="match status" value="1"/>
</dbReference>
<evidence type="ECO:0000259" key="3">
    <source>
        <dbReference type="PROSITE" id="PS50943"/>
    </source>
</evidence>
<keyword evidence="5" id="KW-1185">Reference proteome</keyword>
<dbReference type="EMBL" id="JBHSLW010000015">
    <property type="protein sequence ID" value="MFC5420412.1"/>
    <property type="molecule type" value="Genomic_DNA"/>
</dbReference>
<dbReference type="InterPro" id="IPR050807">
    <property type="entry name" value="TransReg_Diox_bact_type"/>
</dbReference>